<accession>U2EL08</accession>
<proteinExistence type="predicted"/>
<protein>
    <submittedName>
        <fullName evidence="1">Uncharacterized protein</fullName>
    </submittedName>
</protein>
<dbReference type="Proteomes" id="UP000016620">
    <property type="component" value="Unassembled WGS sequence"/>
</dbReference>
<dbReference type="EMBL" id="ANNG01000086">
    <property type="protein sequence ID" value="ERJ24596.1"/>
    <property type="molecule type" value="Genomic_DNA"/>
</dbReference>
<name>U2EL08_9BACT</name>
<evidence type="ECO:0000313" key="2">
    <source>
        <dbReference type="Proteomes" id="UP000016620"/>
    </source>
</evidence>
<evidence type="ECO:0000313" key="1">
    <source>
        <dbReference type="EMBL" id="ERJ24596.1"/>
    </source>
</evidence>
<organism evidence="1 2">
    <name type="scientific">Campylobacter concisus UNSWCS</name>
    <dbReference type="NCBI Taxonomy" id="1242968"/>
    <lineage>
        <taxon>Bacteria</taxon>
        <taxon>Pseudomonadati</taxon>
        <taxon>Campylobacterota</taxon>
        <taxon>Epsilonproteobacteria</taxon>
        <taxon>Campylobacterales</taxon>
        <taxon>Campylobacteraceae</taxon>
        <taxon>Campylobacter</taxon>
    </lineage>
</organism>
<dbReference type="RefSeq" id="WP_021088508.1">
    <property type="nucleotide sequence ID" value="NZ_ANNG01000086.1"/>
</dbReference>
<dbReference type="AlphaFoldDB" id="U2EL08"/>
<dbReference type="PATRIC" id="fig|1242968.3.peg.2133"/>
<sequence length="177" mass="20557">MKYYKDKNSEIYAYEENVSKEFLTQKIKELGLTPLTKKELEELNKPKETTLEYLRLAKLNELGNWASLMAEKSRIDLKGFGVIDGGYKYLLNVRAMKNNFEALPQKLFRMFDNSFKEVSLKDLEKIEKAVELGGITLHSLKWKYETAISKAKSKEELEAISFSQTIEIDLDKEVNDK</sequence>
<comment type="caution">
    <text evidence="1">The sequence shown here is derived from an EMBL/GenBank/DDBJ whole genome shotgun (WGS) entry which is preliminary data.</text>
</comment>
<gene>
    <name evidence="1" type="ORF">UNSWCS_2150</name>
</gene>
<reference evidence="1 2" key="1">
    <citation type="journal article" date="2013" name="BMC Genomics">
        <title>Comparative genomics of Campylobacter concisus isolates reveals genetic diversity and provides insights into disease association.</title>
        <authorList>
            <person name="Deshpande N.P."/>
            <person name="Kaakoush N.O."/>
            <person name="Wilkins M.R."/>
            <person name="Mitchell H.M."/>
        </authorList>
    </citation>
    <scope>NUCLEOTIDE SEQUENCE [LARGE SCALE GENOMIC DNA]</scope>
    <source>
        <strain evidence="1 2">UNSWCS</strain>
    </source>
</reference>